<evidence type="ECO:0000313" key="2">
    <source>
        <dbReference type="Proteomes" id="UP000559256"/>
    </source>
</evidence>
<reference evidence="1 2" key="1">
    <citation type="journal article" date="2020" name="ISME J.">
        <title>Uncovering the hidden diversity of litter-decomposition mechanisms in mushroom-forming fungi.</title>
        <authorList>
            <person name="Floudas D."/>
            <person name="Bentzer J."/>
            <person name="Ahren D."/>
            <person name="Johansson T."/>
            <person name="Persson P."/>
            <person name="Tunlid A."/>
        </authorList>
    </citation>
    <scope>NUCLEOTIDE SEQUENCE [LARGE SCALE GENOMIC DNA]</scope>
    <source>
        <strain evidence="1 2">CBS 291.85</strain>
    </source>
</reference>
<proteinExistence type="predicted"/>
<evidence type="ECO:0000313" key="1">
    <source>
        <dbReference type="EMBL" id="KAF5364991.1"/>
    </source>
</evidence>
<accession>A0A8H5GHQ0</accession>
<keyword evidence="2" id="KW-1185">Reference proteome</keyword>
<sequence length="169" mass="19664">MEPLIQNMHTQLQDLRRQLPRQQSSLSSQLQKLEQAIQQLPEQSMKGALALIWRKALRFQTSLHRLEKRREKAQSWMQQTLKWWNQEKVDSLRLVLNGLRDLMNPLVVRYLPPTPGVPFGETPGSDWLAMFVHSDVVSRCIEEHNASCVICLEDFEPPPLVEEEPEEAT</sequence>
<dbReference type="OrthoDB" id="2623028at2759"/>
<dbReference type="Proteomes" id="UP000559256">
    <property type="component" value="Unassembled WGS sequence"/>
</dbReference>
<protein>
    <submittedName>
        <fullName evidence="1">Uncharacterized protein</fullName>
    </submittedName>
</protein>
<name>A0A8H5GHQ0_9AGAR</name>
<comment type="caution">
    <text evidence="1">The sequence shown here is derived from an EMBL/GenBank/DDBJ whole genome shotgun (WGS) entry which is preliminary data.</text>
</comment>
<dbReference type="AlphaFoldDB" id="A0A8H5GHQ0"/>
<gene>
    <name evidence="1" type="ORF">D9758_008099</name>
</gene>
<dbReference type="EMBL" id="JAACJM010000030">
    <property type="protein sequence ID" value="KAF5364991.1"/>
    <property type="molecule type" value="Genomic_DNA"/>
</dbReference>
<organism evidence="1 2">
    <name type="scientific">Tetrapyrgos nigripes</name>
    <dbReference type="NCBI Taxonomy" id="182062"/>
    <lineage>
        <taxon>Eukaryota</taxon>
        <taxon>Fungi</taxon>
        <taxon>Dikarya</taxon>
        <taxon>Basidiomycota</taxon>
        <taxon>Agaricomycotina</taxon>
        <taxon>Agaricomycetes</taxon>
        <taxon>Agaricomycetidae</taxon>
        <taxon>Agaricales</taxon>
        <taxon>Marasmiineae</taxon>
        <taxon>Marasmiaceae</taxon>
        <taxon>Tetrapyrgos</taxon>
    </lineage>
</organism>